<proteinExistence type="predicted"/>
<feature type="region of interest" description="Disordered" evidence="1">
    <location>
        <begin position="94"/>
        <end position="114"/>
    </location>
</feature>
<sequence length="114" mass="13038">MHDVFSDWERRAILYYLQEHGGRATVEEVAAHLVGWWDGDDSPAATDEDAVARVRDRLGCAHLLKLDEFGVVAYDARRETVRLDEEMKLSISEPWSDLPEETQPTRLVGEASRR</sequence>
<evidence type="ECO:0000313" key="4">
    <source>
        <dbReference type="Proteomes" id="UP001596432"/>
    </source>
</evidence>
<gene>
    <name evidence="3" type="ORF">ACFQMA_06795</name>
</gene>
<dbReference type="AlphaFoldDB" id="A0ABD5XWV8"/>
<reference evidence="3 4" key="1">
    <citation type="journal article" date="2019" name="Int. J. Syst. Evol. Microbiol.">
        <title>The Global Catalogue of Microorganisms (GCM) 10K type strain sequencing project: providing services to taxonomists for standard genome sequencing and annotation.</title>
        <authorList>
            <consortium name="The Broad Institute Genomics Platform"/>
            <consortium name="The Broad Institute Genome Sequencing Center for Infectious Disease"/>
            <person name="Wu L."/>
            <person name="Ma J."/>
        </authorList>
    </citation>
    <scope>NUCLEOTIDE SEQUENCE [LARGE SCALE GENOMIC DNA]</scope>
    <source>
        <strain evidence="3 4">XZYJT29</strain>
    </source>
</reference>
<evidence type="ECO:0000313" key="3">
    <source>
        <dbReference type="EMBL" id="MFC7139545.1"/>
    </source>
</evidence>
<dbReference type="Pfam" id="PF24035">
    <property type="entry name" value="DUF7344"/>
    <property type="match status" value="1"/>
</dbReference>
<protein>
    <recommendedName>
        <fullName evidence="2">DUF7344 domain-containing protein</fullName>
    </recommendedName>
</protein>
<keyword evidence="4" id="KW-1185">Reference proteome</keyword>
<dbReference type="RefSeq" id="WP_274325131.1">
    <property type="nucleotide sequence ID" value="NZ_CP118158.1"/>
</dbReference>
<comment type="caution">
    <text evidence="3">The sequence shown here is derived from an EMBL/GenBank/DDBJ whole genome shotgun (WGS) entry which is preliminary data.</text>
</comment>
<name>A0ABD5XWV8_9EURY</name>
<feature type="domain" description="DUF7344" evidence="2">
    <location>
        <begin position="2"/>
        <end position="82"/>
    </location>
</feature>
<organism evidence="3 4">
    <name type="scientific">Halosimplex aquaticum</name>
    <dbReference type="NCBI Taxonomy" id="3026162"/>
    <lineage>
        <taxon>Archaea</taxon>
        <taxon>Methanobacteriati</taxon>
        <taxon>Methanobacteriota</taxon>
        <taxon>Stenosarchaea group</taxon>
        <taxon>Halobacteria</taxon>
        <taxon>Halobacteriales</taxon>
        <taxon>Haloarculaceae</taxon>
        <taxon>Halosimplex</taxon>
    </lineage>
</organism>
<dbReference type="GeneID" id="78819804"/>
<dbReference type="Proteomes" id="UP001596432">
    <property type="component" value="Unassembled WGS sequence"/>
</dbReference>
<evidence type="ECO:0000259" key="2">
    <source>
        <dbReference type="Pfam" id="PF24035"/>
    </source>
</evidence>
<evidence type="ECO:0000256" key="1">
    <source>
        <dbReference type="SAM" id="MobiDB-lite"/>
    </source>
</evidence>
<accession>A0ABD5XWV8</accession>
<dbReference type="EMBL" id="JBHTAS010000001">
    <property type="protein sequence ID" value="MFC7139545.1"/>
    <property type="molecule type" value="Genomic_DNA"/>
</dbReference>
<dbReference type="InterPro" id="IPR055768">
    <property type="entry name" value="DUF7344"/>
</dbReference>